<organism evidence="2 3">
    <name type="scientific">Trichoderma arundinaceum</name>
    <dbReference type="NCBI Taxonomy" id="490622"/>
    <lineage>
        <taxon>Eukaryota</taxon>
        <taxon>Fungi</taxon>
        <taxon>Dikarya</taxon>
        <taxon>Ascomycota</taxon>
        <taxon>Pezizomycotina</taxon>
        <taxon>Sordariomycetes</taxon>
        <taxon>Hypocreomycetidae</taxon>
        <taxon>Hypocreales</taxon>
        <taxon>Hypocreaceae</taxon>
        <taxon>Trichoderma</taxon>
    </lineage>
</organism>
<name>A0A395NIT8_TRIAR</name>
<dbReference type="OrthoDB" id="1262810at2759"/>
<dbReference type="STRING" id="490622.A0A395NIT8"/>
<protein>
    <submittedName>
        <fullName evidence="2">Uncharacterized protein</fullName>
    </submittedName>
</protein>
<sequence>MSDEEETRRWLEEVVTRSGLITADDPKLVIARRLDIIPLRDGTQTSLTAGPVFWPTSAGAHIPADIAVRLLEMLGVREAPVKEIRSLILQKHHDVGKITPVACKEHLRFLYLTHGCRSTDVELRDVYVVDHELQLVRPCVEDVYLPGRAPFSPEYLFSQLAVADPEDLSYSTSFVNAVLLEDAPSPPPMATTYPTWTRWLCDSLGVLEQIRLLNRKGNDISDEFAQIAHQRPDLVLGILEHIWKTQGQVVSDKPEIMSKIKRISVPCRTGDLRPLWETYIPFQHLQRRCLEFMKSSEPFPFLDFGFQPSTEDLSGRWSFLYRDLGVSKNDDLGLLLDILSYIQEANPNGLSSKRCHEIVGLYCELEALCADSDEPDSSRDICRQAFEQERLIAVYIDGRLDWVKRSQCLWSSPVNIAGRVALDDCYAGMENFFVNKLGIGRLTAGIVYDKLLEIGLETPPISEVGDTLELFSSLLRESQEQLDPGPLLRRRLFPVKCLDNVSRLVSAEIDFAIGDRQHLVEPFTGRAKMLDFDLGEVSRLKPFFKWAGLERRYLSTLVTETTFVAGGLTRPISDVNRDIKRKAHALLRITAAFSGRLQSQTDAFNLYKRLRNIEVIETSGILSVHTLIQDGKVVTSRATRSMLHMDDETGHLAIYVPDDKKAQDVCFATVLPERLAEWLMGDPTLTKIDAIMVAIVGSVLHYEVSIADQILQRQGIGYTDLLGEGLGLNLIEQGQAANDDSGSAGSLNNPFPLQSPPLSEPNLRSPFLGREGGFENLHVDD</sequence>
<gene>
    <name evidence="2" type="ORF">TARUN_6482</name>
</gene>
<feature type="compositionally biased region" description="Polar residues" evidence="1">
    <location>
        <begin position="737"/>
        <end position="752"/>
    </location>
</feature>
<evidence type="ECO:0000313" key="3">
    <source>
        <dbReference type="Proteomes" id="UP000266272"/>
    </source>
</evidence>
<proteinExistence type="predicted"/>
<feature type="region of interest" description="Disordered" evidence="1">
    <location>
        <begin position="737"/>
        <end position="781"/>
    </location>
</feature>
<dbReference type="EMBL" id="PXOA01000414">
    <property type="protein sequence ID" value="RFU75723.1"/>
    <property type="molecule type" value="Genomic_DNA"/>
</dbReference>
<dbReference type="AlphaFoldDB" id="A0A395NIT8"/>
<accession>A0A395NIT8</accession>
<reference evidence="2 3" key="1">
    <citation type="journal article" date="2018" name="PLoS Pathog.">
        <title>Evolution of structural diversity of trichothecenes, a family of toxins produced by plant pathogenic and entomopathogenic fungi.</title>
        <authorList>
            <person name="Proctor R.H."/>
            <person name="McCormick S.P."/>
            <person name="Kim H.S."/>
            <person name="Cardoza R.E."/>
            <person name="Stanley A.M."/>
            <person name="Lindo L."/>
            <person name="Kelly A."/>
            <person name="Brown D.W."/>
            <person name="Lee T."/>
            <person name="Vaughan M.M."/>
            <person name="Alexander N.J."/>
            <person name="Busman M."/>
            <person name="Gutierrez S."/>
        </authorList>
    </citation>
    <scope>NUCLEOTIDE SEQUENCE [LARGE SCALE GENOMIC DNA]</scope>
    <source>
        <strain evidence="2 3">IBT 40837</strain>
    </source>
</reference>
<evidence type="ECO:0000256" key="1">
    <source>
        <dbReference type="SAM" id="MobiDB-lite"/>
    </source>
</evidence>
<evidence type="ECO:0000313" key="2">
    <source>
        <dbReference type="EMBL" id="RFU75723.1"/>
    </source>
</evidence>
<comment type="caution">
    <text evidence="2">The sequence shown here is derived from an EMBL/GenBank/DDBJ whole genome shotgun (WGS) entry which is preliminary data.</text>
</comment>
<keyword evidence="3" id="KW-1185">Reference proteome</keyword>
<dbReference type="Proteomes" id="UP000266272">
    <property type="component" value="Unassembled WGS sequence"/>
</dbReference>